<accession>A0A103XH54</accession>
<name>A0A103XH54_CYNCS</name>
<dbReference type="Gramene" id="KVH90676">
    <property type="protein sequence ID" value="KVH90676"/>
    <property type="gene ID" value="Ccrd_007305"/>
</dbReference>
<comment type="caution">
    <text evidence="1">The sequence shown here is derived from an EMBL/GenBank/DDBJ whole genome shotgun (WGS) entry which is preliminary data.</text>
</comment>
<dbReference type="AlphaFoldDB" id="A0A103XH54"/>
<organism evidence="1 2">
    <name type="scientific">Cynara cardunculus var. scolymus</name>
    <name type="common">Globe artichoke</name>
    <name type="synonym">Cynara scolymus</name>
    <dbReference type="NCBI Taxonomy" id="59895"/>
    <lineage>
        <taxon>Eukaryota</taxon>
        <taxon>Viridiplantae</taxon>
        <taxon>Streptophyta</taxon>
        <taxon>Embryophyta</taxon>
        <taxon>Tracheophyta</taxon>
        <taxon>Spermatophyta</taxon>
        <taxon>Magnoliopsida</taxon>
        <taxon>eudicotyledons</taxon>
        <taxon>Gunneridae</taxon>
        <taxon>Pentapetalae</taxon>
        <taxon>asterids</taxon>
        <taxon>campanulids</taxon>
        <taxon>Asterales</taxon>
        <taxon>Asteraceae</taxon>
        <taxon>Carduoideae</taxon>
        <taxon>Cardueae</taxon>
        <taxon>Carduinae</taxon>
        <taxon>Cynara</taxon>
    </lineage>
</organism>
<dbReference type="Proteomes" id="UP000243975">
    <property type="component" value="Unassembled WGS sequence"/>
</dbReference>
<reference evidence="1 2" key="1">
    <citation type="journal article" date="2016" name="Sci. Rep.">
        <title>The genome sequence of the outbreeding globe artichoke constructed de novo incorporating a phase-aware low-pass sequencing strategy of F1 progeny.</title>
        <authorList>
            <person name="Scaglione D."/>
            <person name="Reyes-Chin-Wo S."/>
            <person name="Acquadro A."/>
            <person name="Froenicke L."/>
            <person name="Portis E."/>
            <person name="Beitel C."/>
            <person name="Tirone M."/>
            <person name="Mauro R."/>
            <person name="Lo Monaco A."/>
            <person name="Mauromicale G."/>
            <person name="Faccioli P."/>
            <person name="Cattivelli L."/>
            <person name="Rieseberg L."/>
            <person name="Michelmore R."/>
            <person name="Lanteri S."/>
        </authorList>
    </citation>
    <scope>NUCLEOTIDE SEQUENCE [LARGE SCALE GENOMIC DNA]</scope>
    <source>
        <strain evidence="1">2C</strain>
    </source>
</reference>
<proteinExistence type="predicted"/>
<dbReference type="EMBL" id="LEKV01005097">
    <property type="protein sequence ID" value="KVH90676.1"/>
    <property type="molecule type" value="Genomic_DNA"/>
</dbReference>
<keyword evidence="2" id="KW-1185">Reference proteome</keyword>
<gene>
    <name evidence="1" type="ORF">Ccrd_007305</name>
</gene>
<evidence type="ECO:0000313" key="1">
    <source>
        <dbReference type="EMBL" id="KVH90676.1"/>
    </source>
</evidence>
<evidence type="ECO:0000313" key="2">
    <source>
        <dbReference type="Proteomes" id="UP000243975"/>
    </source>
</evidence>
<protein>
    <submittedName>
        <fullName evidence="1">Uncharacterized protein</fullName>
    </submittedName>
</protein>
<sequence length="85" mass="9661">MLTSLKTAHLIGSNGLKLANHSFPKLSTTSNHWMLRKTLLYLTFTAGIYPQDVQALFEYPPCYSRKVWRKDSPLFPLETSCVGKT</sequence>